<evidence type="ECO:0000313" key="7">
    <source>
        <dbReference type="EMBL" id="QSQ08482.1"/>
    </source>
</evidence>
<evidence type="ECO:0000256" key="4">
    <source>
        <dbReference type="ARBA" id="ARBA00022989"/>
    </source>
</evidence>
<dbReference type="Proteomes" id="UP000662904">
    <property type="component" value="Chromosome"/>
</dbReference>
<evidence type="ECO:0000313" key="8">
    <source>
        <dbReference type="Proteomes" id="UP000662904"/>
    </source>
</evidence>
<dbReference type="CDD" id="cd13124">
    <property type="entry name" value="MATE_SpoVB_like"/>
    <property type="match status" value="1"/>
</dbReference>
<evidence type="ECO:0000256" key="5">
    <source>
        <dbReference type="ARBA" id="ARBA00023136"/>
    </source>
</evidence>
<dbReference type="PANTHER" id="PTHR30250">
    <property type="entry name" value="PST FAMILY PREDICTED COLANIC ACID TRANSPORTER"/>
    <property type="match status" value="1"/>
</dbReference>
<dbReference type="AlphaFoldDB" id="A0A8A0RKS1"/>
<feature type="transmembrane region" description="Helical" evidence="6">
    <location>
        <begin position="487"/>
        <end position="507"/>
    </location>
</feature>
<sequence length="537" mass="57690">MRDERKNQSFLKGAFILTVAGFIVKLLGALYRLPLARIIQDEGMGLYQMAYPIYVTLLSISTAGLPTAISKMVAEKRALQSYREAYRVFRVSLFILAFIGLTFTGLLLASSGFLASRVLANPKAYYPLISIAPAIFFVSVMSAFRGFFQGMQTMTPSAISQVVEQVGRVIAVFILVFLLLPVGVEYAAAGAAFGPVVGAIMGLLVLLLIYRNKRGDIFKEIYGDRTEARENSLSIAYRLFAFAIPITLGGLIIPVMNLADAAIVNRKLQMAGFTIKRATELYGQLTGLAGPLVNLPPIVTMALAASLVPAISEAVARNQGRLVSSRATAGVRVTMIFSLPAAVGLYTLATPICRMLYNNPEAGIPLSVLAFGVIFLSLNQTTAGILQGTGRTITPVKNLLMGAIIKVTLNYSLTGIPEINIRGAAIGTVAGYFVASMLNLAAVNRYIGLIWDIKQMLIIPAISTFSMAVSVMFSYTRILSYTGSNTISTLASVAIGSVIYGLMLLSLGGVRERDFHIIPVIGPRIAGIFKRLGLLRG</sequence>
<feature type="transmembrane region" description="Helical" evidence="6">
    <location>
        <begin position="456"/>
        <end position="475"/>
    </location>
</feature>
<feature type="transmembrane region" description="Helical" evidence="6">
    <location>
        <begin position="165"/>
        <end position="184"/>
    </location>
</feature>
<keyword evidence="5 6" id="KW-0472">Membrane</keyword>
<reference evidence="7" key="1">
    <citation type="submission" date="2020-07" db="EMBL/GenBank/DDBJ databases">
        <title>Koleobacter methoxysyntrophicus gen. nov., sp. nov., a novel anaerobic bacterium isolated from deep subsurface oil field and proposal of Koleobacterales ord. nov. in the phylum Firmicutes.</title>
        <authorList>
            <person name="Sakamoto S."/>
            <person name="Tamaki H."/>
        </authorList>
    </citation>
    <scope>NUCLEOTIDE SEQUENCE</scope>
    <source>
        <strain evidence="7">NRmbB1</strain>
    </source>
</reference>
<keyword evidence="4 6" id="KW-1133">Transmembrane helix</keyword>
<keyword evidence="8" id="KW-1185">Reference proteome</keyword>
<gene>
    <name evidence="7" type="primary">spoVB_1</name>
    <name evidence="7" type="ORF">H0A61_00807</name>
</gene>
<dbReference type="InterPro" id="IPR024923">
    <property type="entry name" value="PG_synth_SpoVB"/>
</dbReference>
<feature type="transmembrane region" description="Helical" evidence="6">
    <location>
        <begin position="336"/>
        <end position="357"/>
    </location>
</feature>
<evidence type="ECO:0000256" key="6">
    <source>
        <dbReference type="SAM" id="Phobius"/>
    </source>
</evidence>
<dbReference type="PIRSF" id="PIRSF038958">
    <property type="entry name" value="PG_synth_SpoVB"/>
    <property type="match status" value="1"/>
</dbReference>
<dbReference type="EMBL" id="CP059066">
    <property type="protein sequence ID" value="QSQ08482.1"/>
    <property type="molecule type" value="Genomic_DNA"/>
</dbReference>
<dbReference type="GO" id="GO:0005886">
    <property type="term" value="C:plasma membrane"/>
    <property type="evidence" value="ECO:0007669"/>
    <property type="project" value="UniProtKB-SubCell"/>
</dbReference>
<feature type="transmembrane region" description="Helical" evidence="6">
    <location>
        <begin position="398"/>
        <end position="417"/>
    </location>
</feature>
<feature type="transmembrane region" description="Helical" evidence="6">
    <location>
        <begin position="423"/>
        <end position="444"/>
    </location>
</feature>
<evidence type="ECO:0000256" key="1">
    <source>
        <dbReference type="ARBA" id="ARBA00004651"/>
    </source>
</evidence>
<keyword evidence="2" id="KW-1003">Cell membrane</keyword>
<feature type="transmembrane region" description="Helical" evidence="6">
    <location>
        <begin position="298"/>
        <end position="316"/>
    </location>
</feature>
<feature type="transmembrane region" description="Helical" evidence="6">
    <location>
        <begin position="190"/>
        <end position="210"/>
    </location>
</feature>
<feature type="transmembrane region" description="Helical" evidence="6">
    <location>
        <begin position="125"/>
        <end position="144"/>
    </location>
</feature>
<keyword evidence="3 6" id="KW-0812">Transmembrane</keyword>
<name>A0A8A0RKS1_9FIRM</name>
<feature type="transmembrane region" description="Helical" evidence="6">
    <location>
        <begin position="51"/>
        <end position="70"/>
    </location>
</feature>
<feature type="transmembrane region" description="Helical" evidence="6">
    <location>
        <begin position="363"/>
        <end position="386"/>
    </location>
</feature>
<dbReference type="KEGG" id="kme:H0A61_00807"/>
<feature type="transmembrane region" description="Helical" evidence="6">
    <location>
        <begin position="12"/>
        <end position="31"/>
    </location>
</feature>
<dbReference type="PANTHER" id="PTHR30250:SF21">
    <property type="entry name" value="LIPID II FLIPPASE MURJ"/>
    <property type="match status" value="1"/>
</dbReference>
<dbReference type="InterPro" id="IPR002797">
    <property type="entry name" value="Polysacc_synth"/>
</dbReference>
<accession>A0A8A0RKS1</accession>
<feature type="transmembrane region" description="Helical" evidence="6">
    <location>
        <begin position="235"/>
        <end position="256"/>
    </location>
</feature>
<organism evidence="7 8">
    <name type="scientific">Koleobacter methoxysyntrophicus</name>
    <dbReference type="NCBI Taxonomy" id="2751313"/>
    <lineage>
        <taxon>Bacteria</taxon>
        <taxon>Bacillati</taxon>
        <taxon>Bacillota</taxon>
        <taxon>Clostridia</taxon>
        <taxon>Koleobacterales</taxon>
        <taxon>Koleobacteraceae</taxon>
        <taxon>Koleobacter</taxon>
    </lineage>
</organism>
<dbReference type="RefSeq" id="WP_206708691.1">
    <property type="nucleotide sequence ID" value="NZ_CP059066.1"/>
</dbReference>
<dbReference type="Pfam" id="PF01943">
    <property type="entry name" value="Polysacc_synt"/>
    <property type="match status" value="1"/>
</dbReference>
<feature type="transmembrane region" description="Helical" evidence="6">
    <location>
        <begin position="91"/>
        <end position="113"/>
    </location>
</feature>
<dbReference type="InterPro" id="IPR050833">
    <property type="entry name" value="Poly_Biosynth_Transport"/>
</dbReference>
<evidence type="ECO:0000256" key="3">
    <source>
        <dbReference type="ARBA" id="ARBA00022692"/>
    </source>
</evidence>
<comment type="subcellular location">
    <subcellularLocation>
        <location evidence="1">Cell membrane</location>
        <topology evidence="1">Multi-pass membrane protein</topology>
    </subcellularLocation>
</comment>
<evidence type="ECO:0000256" key="2">
    <source>
        <dbReference type="ARBA" id="ARBA00022475"/>
    </source>
</evidence>
<protein>
    <submittedName>
        <fullName evidence="7">Stage V sporulation protein B</fullName>
    </submittedName>
</protein>
<proteinExistence type="predicted"/>